<dbReference type="AlphaFoldDB" id="A0A8S0VMU0"/>
<dbReference type="GO" id="GO:0000976">
    <property type="term" value="F:transcription cis-regulatory region binding"/>
    <property type="evidence" value="ECO:0007669"/>
    <property type="project" value="TreeGrafter"/>
</dbReference>
<feature type="compositionally biased region" description="Acidic residues" evidence="7">
    <location>
        <begin position="299"/>
        <end position="313"/>
    </location>
</feature>
<evidence type="ECO:0000256" key="3">
    <source>
        <dbReference type="ARBA" id="ARBA00023125"/>
    </source>
</evidence>
<dbReference type="SMART" id="SM00774">
    <property type="entry name" value="WRKY"/>
    <property type="match status" value="1"/>
</dbReference>
<evidence type="ECO:0000256" key="5">
    <source>
        <dbReference type="ARBA" id="ARBA00023242"/>
    </source>
</evidence>
<evidence type="ECO:0000256" key="6">
    <source>
        <dbReference type="ARBA" id="ARBA00060761"/>
    </source>
</evidence>
<dbReference type="GO" id="GO:0005634">
    <property type="term" value="C:nucleus"/>
    <property type="evidence" value="ECO:0007669"/>
    <property type="project" value="UniProtKB-SubCell"/>
</dbReference>
<feature type="compositionally biased region" description="Polar residues" evidence="7">
    <location>
        <begin position="243"/>
        <end position="261"/>
    </location>
</feature>
<feature type="compositionally biased region" description="Basic and acidic residues" evidence="7">
    <location>
        <begin position="286"/>
        <end position="298"/>
    </location>
</feature>
<evidence type="ECO:0000256" key="1">
    <source>
        <dbReference type="ARBA" id="ARBA00004123"/>
    </source>
</evidence>
<dbReference type="OrthoDB" id="662136at2759"/>
<evidence type="ECO:0000259" key="8">
    <source>
        <dbReference type="PROSITE" id="PS50811"/>
    </source>
</evidence>
<dbReference type="EMBL" id="CACTIH010010805">
    <property type="protein sequence ID" value="CAA3033434.1"/>
    <property type="molecule type" value="Genomic_DNA"/>
</dbReference>
<feature type="domain" description="WRKY" evidence="8">
    <location>
        <begin position="175"/>
        <end position="241"/>
    </location>
</feature>
<proteinExistence type="inferred from homology"/>
<comment type="caution">
    <text evidence="9">The sequence shown here is derived from an EMBL/GenBank/DDBJ whole genome shotgun (WGS) entry which is preliminary data.</text>
</comment>
<protein>
    <submittedName>
        <fullName evidence="9">WRKY transcription factor 22-like</fullName>
    </submittedName>
</protein>
<gene>
    <name evidence="9" type="ORF">OLEA9_A086962</name>
</gene>
<dbReference type="Gene3D" id="2.20.25.80">
    <property type="entry name" value="WRKY domain"/>
    <property type="match status" value="1"/>
</dbReference>
<evidence type="ECO:0000256" key="4">
    <source>
        <dbReference type="ARBA" id="ARBA00023163"/>
    </source>
</evidence>
<keyword evidence="10" id="KW-1185">Reference proteome</keyword>
<name>A0A8S0VMU0_OLEEU</name>
<accession>A0A8S0VMU0</accession>
<dbReference type="SUPFAM" id="SSF118290">
    <property type="entry name" value="WRKY DNA-binding domain"/>
    <property type="match status" value="1"/>
</dbReference>
<evidence type="ECO:0000313" key="9">
    <source>
        <dbReference type="EMBL" id="CAA3033434.1"/>
    </source>
</evidence>
<feature type="region of interest" description="Disordered" evidence="7">
    <location>
        <begin position="142"/>
        <end position="168"/>
    </location>
</feature>
<comment type="similarity">
    <text evidence="6">Belongs to the WRKY group II-e family.</text>
</comment>
<dbReference type="PROSITE" id="PS50811">
    <property type="entry name" value="WRKY"/>
    <property type="match status" value="1"/>
</dbReference>
<feature type="region of interest" description="Disordered" evidence="7">
    <location>
        <begin position="235"/>
        <end position="313"/>
    </location>
</feature>
<dbReference type="PANTHER" id="PTHR32096">
    <property type="entry name" value="WRKY TRANSCRIPTION FACTOR 30-RELATED-RELATED"/>
    <property type="match status" value="1"/>
</dbReference>
<feature type="compositionally biased region" description="Polar residues" evidence="7">
    <location>
        <begin position="269"/>
        <end position="285"/>
    </location>
</feature>
<comment type="subcellular location">
    <subcellularLocation>
        <location evidence="1">Nucleus</location>
    </subcellularLocation>
</comment>
<dbReference type="InterPro" id="IPR003657">
    <property type="entry name" value="WRKY_dom"/>
</dbReference>
<feature type="compositionally biased region" description="Low complexity" evidence="7">
    <location>
        <begin position="150"/>
        <end position="159"/>
    </location>
</feature>
<evidence type="ECO:0000313" key="10">
    <source>
        <dbReference type="Proteomes" id="UP000594638"/>
    </source>
</evidence>
<reference evidence="9 10" key="1">
    <citation type="submission" date="2019-12" db="EMBL/GenBank/DDBJ databases">
        <authorList>
            <person name="Alioto T."/>
            <person name="Alioto T."/>
            <person name="Gomez Garrido J."/>
        </authorList>
    </citation>
    <scope>NUCLEOTIDE SEQUENCE [LARGE SCALE GENOMIC DNA]</scope>
</reference>
<keyword evidence="3" id="KW-0238">DNA-binding</keyword>
<dbReference type="InterPro" id="IPR036576">
    <property type="entry name" value="WRKY_dom_sf"/>
</dbReference>
<evidence type="ECO:0000256" key="2">
    <source>
        <dbReference type="ARBA" id="ARBA00023015"/>
    </source>
</evidence>
<keyword evidence="5" id="KW-0539">Nucleus</keyword>
<dbReference type="Gramene" id="OE9A086962T1">
    <property type="protein sequence ID" value="OE9A086962C1"/>
    <property type="gene ID" value="OE9A086962"/>
</dbReference>
<organism evidence="9 10">
    <name type="scientific">Olea europaea subsp. europaea</name>
    <dbReference type="NCBI Taxonomy" id="158383"/>
    <lineage>
        <taxon>Eukaryota</taxon>
        <taxon>Viridiplantae</taxon>
        <taxon>Streptophyta</taxon>
        <taxon>Embryophyta</taxon>
        <taxon>Tracheophyta</taxon>
        <taxon>Spermatophyta</taxon>
        <taxon>Magnoliopsida</taxon>
        <taxon>eudicotyledons</taxon>
        <taxon>Gunneridae</taxon>
        <taxon>Pentapetalae</taxon>
        <taxon>asterids</taxon>
        <taxon>lamiids</taxon>
        <taxon>Lamiales</taxon>
        <taxon>Oleaceae</taxon>
        <taxon>Oleeae</taxon>
        <taxon>Olea</taxon>
    </lineage>
</organism>
<dbReference type="InterPro" id="IPR044810">
    <property type="entry name" value="WRKY_plant"/>
</dbReference>
<dbReference type="GO" id="GO:0003700">
    <property type="term" value="F:DNA-binding transcription factor activity"/>
    <property type="evidence" value="ECO:0007669"/>
    <property type="project" value="InterPro"/>
</dbReference>
<evidence type="ECO:0000256" key="7">
    <source>
        <dbReference type="SAM" id="MobiDB-lite"/>
    </source>
</evidence>
<dbReference type="PANTHER" id="PTHR32096:SF61">
    <property type="entry name" value="WRKY TRANSCRIPTION FACTOR 22"/>
    <property type="match status" value="1"/>
</dbReference>
<dbReference type="Pfam" id="PF03106">
    <property type="entry name" value="WRKY"/>
    <property type="match status" value="1"/>
</dbReference>
<dbReference type="FunFam" id="2.20.25.80:FF:000007">
    <property type="entry name" value="WRKY transcription factor 22"/>
    <property type="match status" value="1"/>
</dbReference>
<dbReference type="Proteomes" id="UP000594638">
    <property type="component" value="Unassembled WGS sequence"/>
</dbReference>
<keyword evidence="2" id="KW-0805">Transcription regulation</keyword>
<keyword evidence="4" id="KW-0804">Transcription</keyword>
<sequence>MVCFSFIYTLKSLCPHSLSITKSQRLVLSLFFSQYHPTLPMDDDWDLQAVVRSCCTTTSTSSATSSTVATTTSGGSHLFSSFNTQQDVNFTSFQDLFEPRKHSFFEDLQDLYKPFFSQSKTISPLSVLGGLQDLPQQAQIQPKQSLVAVKSSTSNTPSSRSKRRKNHLKKVCHVPADSLSNDMWSWRKYGQKPIKGSPYPRGYYKCSTSKSCMARKQVERNRSDPGMFIVTYTAEHNHPMPTHRNSLAGSTRQKLATTPSTEADDTDKITCSTPVSPAESPSTAQEKVESSREDRENQVEADGEDDEFSVSNMDLDDDFFVGLEEFTSPDHEDLFSDLFPASMQLSWLASNATSTAAGSS</sequence>